<protein>
    <submittedName>
        <fullName evidence="2">Uncharacterized protein</fullName>
    </submittedName>
</protein>
<gene>
    <name evidence="2" type="ORF">ACH5RR_040530</name>
</gene>
<accession>A0ABD2XSV7</accession>
<evidence type="ECO:0000313" key="2">
    <source>
        <dbReference type="EMBL" id="KAL3497798.1"/>
    </source>
</evidence>
<proteinExistence type="predicted"/>
<dbReference type="AlphaFoldDB" id="A0ABD2XSV7"/>
<reference evidence="2 3" key="1">
    <citation type="submission" date="2024-11" db="EMBL/GenBank/DDBJ databases">
        <title>A near-complete genome assembly of Cinchona calisaya.</title>
        <authorList>
            <person name="Lian D.C."/>
            <person name="Zhao X.W."/>
            <person name="Wei L."/>
        </authorList>
    </citation>
    <scope>NUCLEOTIDE SEQUENCE [LARGE SCALE GENOMIC DNA]</scope>
    <source>
        <tissue evidence="2">Nenye</tissue>
    </source>
</reference>
<organism evidence="2 3">
    <name type="scientific">Cinchona calisaya</name>
    <dbReference type="NCBI Taxonomy" id="153742"/>
    <lineage>
        <taxon>Eukaryota</taxon>
        <taxon>Viridiplantae</taxon>
        <taxon>Streptophyta</taxon>
        <taxon>Embryophyta</taxon>
        <taxon>Tracheophyta</taxon>
        <taxon>Spermatophyta</taxon>
        <taxon>Magnoliopsida</taxon>
        <taxon>eudicotyledons</taxon>
        <taxon>Gunneridae</taxon>
        <taxon>Pentapetalae</taxon>
        <taxon>asterids</taxon>
        <taxon>lamiids</taxon>
        <taxon>Gentianales</taxon>
        <taxon>Rubiaceae</taxon>
        <taxon>Cinchonoideae</taxon>
        <taxon>Cinchoneae</taxon>
        <taxon>Cinchona</taxon>
    </lineage>
</organism>
<name>A0ABD2XSV7_9GENT</name>
<sequence length="106" mass="11444">MVRVENDDFLAARTIGHGGSRTEGPAGHDTPRMGTQQGVMLLGRGPSCKRSYQSWSKKEVEWRKLDWRQTGAKDFTPILIVARALANVACTTMGPSPSACIAGDPS</sequence>
<dbReference type="EMBL" id="JBJUIK010000017">
    <property type="protein sequence ID" value="KAL3497798.1"/>
    <property type="molecule type" value="Genomic_DNA"/>
</dbReference>
<evidence type="ECO:0000313" key="3">
    <source>
        <dbReference type="Proteomes" id="UP001630127"/>
    </source>
</evidence>
<evidence type="ECO:0000256" key="1">
    <source>
        <dbReference type="SAM" id="MobiDB-lite"/>
    </source>
</evidence>
<keyword evidence="3" id="KW-1185">Reference proteome</keyword>
<comment type="caution">
    <text evidence="2">The sequence shown here is derived from an EMBL/GenBank/DDBJ whole genome shotgun (WGS) entry which is preliminary data.</text>
</comment>
<dbReference type="Proteomes" id="UP001630127">
    <property type="component" value="Unassembled WGS sequence"/>
</dbReference>
<feature type="region of interest" description="Disordered" evidence="1">
    <location>
        <begin position="12"/>
        <end position="36"/>
    </location>
</feature>